<evidence type="ECO:0000256" key="1">
    <source>
        <dbReference type="SAM" id="Phobius"/>
    </source>
</evidence>
<dbReference type="GO" id="GO:0006352">
    <property type="term" value="P:DNA-templated transcription initiation"/>
    <property type="evidence" value="ECO:0007669"/>
    <property type="project" value="InterPro"/>
</dbReference>
<dbReference type="Gene3D" id="1.10.1740.10">
    <property type="match status" value="1"/>
</dbReference>
<keyword evidence="1" id="KW-1133">Transmembrane helix</keyword>
<sequence length="278" mass="29839">MTSTNELENLILQIGNGDQDALSKLYNETGSQLFGYCNQTLGSRVQSEEALFDTYLAIWATAGSYQASGLDPIEWIFWTARQTPKFQSADKNEPDVIVPILPPRHIKLTIKKRLSEPAVATPTKKASPKAPKRKHSWFRFFLGAASALMIILAIGVATLPAPEPLPVATHSATLQTEGDDVFLALTYNVSSGAVHIEDKEEQPADGTELELWLIPSGAIIPVSLGVLPKDSATDFIVAEQIRSQLDGGILAITARAGSDDVESGGLSEMIAAGPVVTE</sequence>
<accession>A0AAE3LQ34</accession>
<dbReference type="InterPro" id="IPR013325">
    <property type="entry name" value="RNA_pol_sigma_r2"/>
</dbReference>
<organism evidence="2 3">
    <name type="scientific">Halocynthiibacter halioticoli</name>
    <dbReference type="NCBI Taxonomy" id="2986804"/>
    <lineage>
        <taxon>Bacteria</taxon>
        <taxon>Pseudomonadati</taxon>
        <taxon>Pseudomonadota</taxon>
        <taxon>Alphaproteobacteria</taxon>
        <taxon>Rhodobacterales</taxon>
        <taxon>Paracoccaceae</taxon>
        <taxon>Halocynthiibacter</taxon>
    </lineage>
</organism>
<comment type="caution">
    <text evidence="2">The sequence shown here is derived from an EMBL/GenBank/DDBJ whole genome shotgun (WGS) entry which is preliminary data.</text>
</comment>
<reference evidence="2" key="1">
    <citation type="submission" date="2022-10" db="EMBL/GenBank/DDBJ databases">
        <authorList>
            <person name="Yue Y."/>
        </authorList>
    </citation>
    <scope>NUCLEOTIDE SEQUENCE</scope>
    <source>
        <strain evidence="2">Z654</strain>
    </source>
</reference>
<dbReference type="EMBL" id="JAOYFC010000001">
    <property type="protein sequence ID" value="MCV6823094.1"/>
    <property type="molecule type" value="Genomic_DNA"/>
</dbReference>
<feature type="transmembrane region" description="Helical" evidence="1">
    <location>
        <begin position="137"/>
        <end position="159"/>
    </location>
</feature>
<name>A0AAE3LQ34_9RHOB</name>
<evidence type="ECO:0000313" key="2">
    <source>
        <dbReference type="EMBL" id="MCV6823094.1"/>
    </source>
</evidence>
<gene>
    <name evidence="2" type="ORF">OH136_00880</name>
</gene>
<dbReference type="AlphaFoldDB" id="A0AAE3LQ34"/>
<keyword evidence="1" id="KW-0472">Membrane</keyword>
<dbReference type="Proteomes" id="UP001208041">
    <property type="component" value="Unassembled WGS sequence"/>
</dbReference>
<dbReference type="GO" id="GO:0005886">
    <property type="term" value="C:plasma membrane"/>
    <property type="evidence" value="ECO:0007669"/>
    <property type="project" value="InterPro"/>
</dbReference>
<protein>
    <submittedName>
        <fullName evidence="2">Anti-sigma factor</fullName>
    </submittedName>
</protein>
<keyword evidence="3" id="KW-1185">Reference proteome</keyword>
<dbReference type="SUPFAM" id="SSF88946">
    <property type="entry name" value="Sigma2 domain of RNA polymerase sigma factors"/>
    <property type="match status" value="1"/>
</dbReference>
<dbReference type="GO" id="GO:0003700">
    <property type="term" value="F:DNA-binding transcription factor activity"/>
    <property type="evidence" value="ECO:0007669"/>
    <property type="project" value="InterPro"/>
</dbReference>
<dbReference type="RefSeq" id="WP_263951924.1">
    <property type="nucleotide sequence ID" value="NZ_JAOYFC010000001.1"/>
</dbReference>
<proteinExistence type="predicted"/>
<evidence type="ECO:0000313" key="3">
    <source>
        <dbReference type="Proteomes" id="UP001208041"/>
    </source>
</evidence>
<keyword evidence="1" id="KW-0812">Transmembrane</keyword>